<dbReference type="EMBL" id="LN854190">
    <property type="protein sequence ID" value="CRY97678.1"/>
    <property type="molecule type" value="Genomic_DNA"/>
</dbReference>
<sequence>MSDLSTIYELQQLLEKQGIKSVNGRLLKTDENGNESFLGGQMSKAELKTAYVLNLNVGQFFKRHPLENIGFLTLTFDKWVKDPREANRRFNSFRKHSLSLVSKEWIKVTEPHKDGRPHFHLLVALNEDIRTGFDWDSFIEAQDLYKSEKETVRQKAANKRYISSASPGLRSLWTQFRMDAKTYGVGRTEFLPIRKAGEAATRYVGKYIEKGSVHRTGAWKGARLTSYSQGFGRVANSSFSWVVASSFRVYAQKASEWHGVKEEEMCNVFGSKWAYKLLLAQSNGLTARTAAAFLCDSTEGYYERFHRLT</sequence>
<evidence type="ECO:0000313" key="2">
    <source>
        <dbReference type="EMBL" id="CRY97678.1"/>
    </source>
</evidence>
<name>A0A0H5Q6X9_9ZZZZ</name>
<organism evidence="2">
    <name type="scientific">uncultured prokaryote</name>
    <dbReference type="NCBI Taxonomy" id="198431"/>
    <lineage>
        <taxon>unclassified sequences</taxon>
        <taxon>environmental samples</taxon>
    </lineage>
</organism>
<dbReference type="InterPro" id="IPR056906">
    <property type="entry name" value="ORF2/G2P_dom"/>
</dbReference>
<accession>A0A0H5Q6X9</accession>
<evidence type="ECO:0000259" key="1">
    <source>
        <dbReference type="Pfam" id="PF23343"/>
    </source>
</evidence>
<reference evidence="2" key="2">
    <citation type="submission" date="2015-07" db="EMBL/GenBank/DDBJ databases">
        <title>Plasmids, circular viruses and viroids from rat gut.</title>
        <authorList>
            <person name="Jorgensen T.J."/>
            <person name="Hansen M.A."/>
            <person name="Xu Z."/>
            <person name="Tabak M.A."/>
            <person name="Sorensen S.J."/>
            <person name="Hansen L.H."/>
        </authorList>
    </citation>
    <scope>NUCLEOTIDE SEQUENCE</scope>
    <source>
        <strain evidence="2">RGFK1687</strain>
    </source>
</reference>
<protein>
    <recommendedName>
        <fullName evidence="1">Replication-associated protein ORF2/G2P domain-containing protein</fullName>
    </recommendedName>
</protein>
<dbReference type="Pfam" id="PF23343">
    <property type="entry name" value="REP_ORF2-G2P"/>
    <property type="match status" value="1"/>
</dbReference>
<proteinExistence type="predicted"/>
<dbReference type="AlphaFoldDB" id="A0A0H5Q6X9"/>
<feature type="domain" description="Replication-associated protein ORF2/G2P" evidence="1">
    <location>
        <begin position="71"/>
        <end position="211"/>
    </location>
</feature>
<reference evidence="2" key="1">
    <citation type="submission" date="2015-06" db="EMBL/GenBank/DDBJ databases">
        <authorList>
            <person name="Joergensen T."/>
        </authorList>
    </citation>
    <scope>NUCLEOTIDE SEQUENCE</scope>
    <source>
        <strain evidence="2">RGFK1687</strain>
    </source>
</reference>